<gene>
    <name evidence="1" type="primary">L101</name>
</gene>
<protein>
    <submittedName>
        <fullName evidence="1">Uncharacterized protein</fullName>
    </submittedName>
</protein>
<evidence type="ECO:0000313" key="1">
    <source>
        <dbReference type="EMBL" id="ADO17968.1"/>
    </source>
</evidence>
<evidence type="ECO:0000313" key="4">
    <source>
        <dbReference type="Proteomes" id="UP000201519"/>
    </source>
</evidence>
<dbReference type="GeneID" id="9924699"/>
<evidence type="ECO:0000313" key="3">
    <source>
        <dbReference type="EMBL" id="AKI80755.1"/>
    </source>
</evidence>
<dbReference type="KEGG" id="vg:9924699"/>
<organism evidence="1 4">
    <name type="scientific">Acanthamoeba polyphaga mimivirus</name>
    <name type="common">APMV</name>
    <dbReference type="NCBI Taxonomy" id="212035"/>
    <lineage>
        <taxon>Viruses</taxon>
        <taxon>Varidnaviria</taxon>
        <taxon>Bamfordvirae</taxon>
        <taxon>Nucleocytoviricota</taxon>
        <taxon>Megaviricetes</taxon>
        <taxon>Imitervirales</taxon>
        <taxon>Mimiviridae</taxon>
        <taxon>Megamimivirinae</taxon>
        <taxon>Mimivirus</taxon>
        <taxon>Mimivirus bradfordmassiliense</taxon>
    </lineage>
</organism>
<dbReference type="RefSeq" id="YP_003986591.1">
    <property type="nucleotide sequence ID" value="NC_014649.1"/>
</dbReference>
<dbReference type="Proteomes" id="UP000274448">
    <property type="component" value="Segment"/>
</dbReference>
<sequence length="344" mass="39486">MAFETSTDSFGNTFLKCISCTFDIDSLYNQTETVKKPNKGIIFVGFDDTIITQLNSVYYNRDIIYLTTNNGENYHLMINNSSCPQFCDKTIRASGVSVVLKQGESYYSLLMKDRTKKILTCIGGVCTQSEYKSNPDYSLMVVKRELKEETQGIVEVVSRKLQGETQGFVEIGTDKIYCSGIVLSNSDQLDIIAQAEFLSVYYGLKVPDFYTCYKHTINTSDLYDKFRVFVGLMFDDRNRLPNGDYQLNYLDNSETEYIYAIKLSDNIITTETHNFQTVMNNISDQTSKIDLNGSRISNLHMFFNYLHLKSITENSESLSHEFSDPEMFSKLKLHPSLKKLSYKW</sequence>
<keyword evidence="4" id="KW-1185">Reference proteome</keyword>
<dbReference type="EMBL" id="KM982401">
    <property type="protein sequence ID" value="AKI78862.1"/>
    <property type="molecule type" value="Genomic_DNA"/>
</dbReference>
<evidence type="ECO:0000313" key="6">
    <source>
        <dbReference type="Proteomes" id="UP000274448"/>
    </source>
</evidence>
<evidence type="ECO:0000313" key="2">
    <source>
        <dbReference type="EMBL" id="AKI78862.1"/>
    </source>
</evidence>
<reference evidence="1 4" key="1">
    <citation type="journal article" date="2011" name="Virol. J.">
        <title>Breaking the 1000-gene barrier for Mimivirus using ultra-deep genome and transcriptome sequencing.</title>
        <authorList>
            <person name="Legendre M."/>
            <person name="Santini S."/>
            <person name="Rico A."/>
            <person name="Abergel C."/>
            <person name="Claverie J.M."/>
        </authorList>
    </citation>
    <scope>NUCLEOTIDE SEQUENCE [LARGE SCALE GENOMIC DNA]</scope>
</reference>
<dbReference type="EMBL" id="HQ336222">
    <property type="protein sequence ID" value="ADO17968.1"/>
    <property type="molecule type" value="Genomic_DNA"/>
</dbReference>
<accession>A0A0G2Y4K2</accession>
<dbReference type="Proteomes" id="UP000201519">
    <property type="component" value="Segment"/>
</dbReference>
<reference evidence="5 6" key="2">
    <citation type="submission" date="2014-10" db="EMBL/GenBank/DDBJ databases">
        <title>Pan-genome analysis of Brazilian lineage A amoebal mimiviruses.</title>
        <authorList>
            <person name="Assis F.L."/>
            <person name="Abrahao J.S."/>
            <person name="Kroon E.G."/>
            <person name="Dornas F.P."/>
            <person name="Andrade K.R."/>
            <person name="Borato P.V.M."/>
            <person name="Pilotto M.R."/>
            <person name="Benamar S."/>
            <person name="LaScola B."/>
            <person name="Colson P."/>
        </authorList>
    </citation>
    <scope>NUCLEOTIDE SEQUENCE [LARGE SCALE GENOMIC DNA]</scope>
    <source>
        <strain evidence="3 6">Amazonia</strain>
        <strain evidence="2 5">Oyster</strain>
    </source>
</reference>
<dbReference type="Proteomes" id="UP000241474">
    <property type="component" value="Segment"/>
</dbReference>
<proteinExistence type="predicted"/>
<dbReference type="EMBL" id="KM982403">
    <property type="protein sequence ID" value="AKI80755.1"/>
    <property type="molecule type" value="Genomic_DNA"/>
</dbReference>
<name>A0A0G2Y4K2_MIMIV</name>
<accession>E3VYE0</accession>
<organismHost>
    <name type="scientific">Acanthamoeba polyphaga</name>
    <name type="common">Amoeba</name>
    <dbReference type="NCBI Taxonomy" id="5757"/>
</organismHost>
<evidence type="ECO:0000313" key="5">
    <source>
        <dbReference type="Proteomes" id="UP000241474"/>
    </source>
</evidence>